<keyword evidence="5" id="KW-0732">Signal</keyword>
<keyword evidence="3" id="KW-0393">Immunoglobulin domain</keyword>
<dbReference type="InterPro" id="IPR003599">
    <property type="entry name" value="Ig_sub"/>
</dbReference>
<dbReference type="InterPro" id="IPR036179">
    <property type="entry name" value="Ig-like_dom_sf"/>
</dbReference>
<keyword evidence="2" id="KW-0472">Membrane</keyword>
<sequence length="205" mass="22576">MGILELLLVPVLLPHVCYTFSVQLSIRAEPGQNVVLPCRVATGGVIKVVDWTRDDLGSYRVLLYRSSQFVSDQQHPSLRNRVDLQDRQMKDGDVSLVLKNPTAEDSGTYRCQIVQSGTKNRDSNPNCIIRLDVARGLDVVYCSCSAVSLSLQWSVSPPPSKTVWVVSLMSVQTELGLSSGSSALVDSVSDNPDPEIHFPQHDPKR</sequence>
<evidence type="ECO:0000256" key="4">
    <source>
        <dbReference type="SAM" id="MobiDB-lite"/>
    </source>
</evidence>
<dbReference type="SUPFAM" id="SSF48726">
    <property type="entry name" value="Immunoglobulin"/>
    <property type="match status" value="1"/>
</dbReference>
<dbReference type="InterPro" id="IPR013106">
    <property type="entry name" value="Ig_V-set"/>
</dbReference>
<dbReference type="GO" id="GO:0050852">
    <property type="term" value="P:T cell receptor signaling pathway"/>
    <property type="evidence" value="ECO:0007669"/>
    <property type="project" value="TreeGrafter"/>
</dbReference>
<feature type="signal peptide" evidence="5">
    <location>
        <begin position="1"/>
        <end position="19"/>
    </location>
</feature>
<gene>
    <name evidence="7" type="ORF">CCH79_00020637</name>
</gene>
<dbReference type="Proteomes" id="UP000250572">
    <property type="component" value="Unassembled WGS sequence"/>
</dbReference>
<evidence type="ECO:0000259" key="6">
    <source>
        <dbReference type="PROSITE" id="PS50835"/>
    </source>
</evidence>
<feature type="chain" id="PRO_5016373389" description="Ig-like domain-containing protein" evidence="5">
    <location>
        <begin position="20"/>
        <end position="205"/>
    </location>
</feature>
<dbReference type="STRING" id="33528.ENSGAFP00000026352"/>
<dbReference type="PROSITE" id="PS50835">
    <property type="entry name" value="IG_LIKE"/>
    <property type="match status" value="1"/>
</dbReference>
<proteinExistence type="predicted"/>
<protein>
    <recommendedName>
        <fullName evidence="6">Ig-like domain-containing protein</fullName>
    </recommendedName>
</protein>
<feature type="domain" description="Ig-like" evidence="6">
    <location>
        <begin position="14"/>
        <end position="113"/>
    </location>
</feature>
<dbReference type="PANTHER" id="PTHR24100">
    <property type="entry name" value="BUTYROPHILIN"/>
    <property type="match status" value="1"/>
</dbReference>
<dbReference type="InterPro" id="IPR007110">
    <property type="entry name" value="Ig-like_dom"/>
</dbReference>
<accession>A0A315VLK2</accession>
<comment type="subcellular location">
    <subcellularLocation>
        <location evidence="1">Membrane</location>
    </subcellularLocation>
</comment>
<evidence type="ECO:0000256" key="2">
    <source>
        <dbReference type="ARBA" id="ARBA00023136"/>
    </source>
</evidence>
<comment type="caution">
    <text evidence="7">The sequence shown here is derived from an EMBL/GenBank/DDBJ whole genome shotgun (WGS) entry which is preliminary data.</text>
</comment>
<keyword evidence="8" id="KW-1185">Reference proteome</keyword>
<organism evidence="7 8">
    <name type="scientific">Gambusia affinis</name>
    <name type="common">Western mosquitofish</name>
    <name type="synonym">Heterandria affinis</name>
    <dbReference type="NCBI Taxonomy" id="33528"/>
    <lineage>
        <taxon>Eukaryota</taxon>
        <taxon>Metazoa</taxon>
        <taxon>Chordata</taxon>
        <taxon>Craniata</taxon>
        <taxon>Vertebrata</taxon>
        <taxon>Euteleostomi</taxon>
        <taxon>Actinopterygii</taxon>
        <taxon>Neopterygii</taxon>
        <taxon>Teleostei</taxon>
        <taxon>Neoteleostei</taxon>
        <taxon>Acanthomorphata</taxon>
        <taxon>Ovalentaria</taxon>
        <taxon>Atherinomorphae</taxon>
        <taxon>Cyprinodontiformes</taxon>
        <taxon>Poeciliidae</taxon>
        <taxon>Poeciliinae</taxon>
        <taxon>Gambusia</taxon>
    </lineage>
</organism>
<dbReference type="GO" id="GO:0005102">
    <property type="term" value="F:signaling receptor binding"/>
    <property type="evidence" value="ECO:0007669"/>
    <property type="project" value="TreeGrafter"/>
</dbReference>
<dbReference type="InterPro" id="IPR050504">
    <property type="entry name" value="IgSF_BTN/MOG"/>
</dbReference>
<evidence type="ECO:0000313" key="8">
    <source>
        <dbReference type="Proteomes" id="UP000250572"/>
    </source>
</evidence>
<dbReference type="GO" id="GO:0009897">
    <property type="term" value="C:external side of plasma membrane"/>
    <property type="evidence" value="ECO:0007669"/>
    <property type="project" value="TreeGrafter"/>
</dbReference>
<evidence type="ECO:0000256" key="5">
    <source>
        <dbReference type="SAM" id="SignalP"/>
    </source>
</evidence>
<evidence type="ECO:0000256" key="1">
    <source>
        <dbReference type="ARBA" id="ARBA00004370"/>
    </source>
</evidence>
<dbReference type="PANTHER" id="PTHR24100:SF151">
    <property type="entry name" value="ICOS LIGAND"/>
    <property type="match status" value="1"/>
</dbReference>
<dbReference type="SMART" id="SM00406">
    <property type="entry name" value="IGv"/>
    <property type="match status" value="1"/>
</dbReference>
<evidence type="ECO:0000313" key="7">
    <source>
        <dbReference type="EMBL" id="PWA23244.1"/>
    </source>
</evidence>
<dbReference type="AlphaFoldDB" id="A0A315VLK2"/>
<feature type="compositionally biased region" description="Basic and acidic residues" evidence="4">
    <location>
        <begin position="194"/>
        <end position="205"/>
    </location>
</feature>
<dbReference type="Gene3D" id="2.60.40.10">
    <property type="entry name" value="Immunoglobulins"/>
    <property type="match status" value="1"/>
</dbReference>
<reference evidence="7 8" key="1">
    <citation type="journal article" date="2018" name="G3 (Bethesda)">
        <title>A High-Quality Reference Genome for the Invasive Mosquitofish Gambusia affinis Using a Chicago Library.</title>
        <authorList>
            <person name="Hoffberg S.L."/>
            <person name="Troendle N.J."/>
            <person name="Glenn T.C."/>
            <person name="Mahmud O."/>
            <person name="Louha S."/>
            <person name="Chalopin D."/>
            <person name="Bennetzen J.L."/>
            <person name="Mauricio R."/>
        </authorList>
    </citation>
    <scope>NUCLEOTIDE SEQUENCE [LARGE SCALE GENOMIC DNA]</scope>
    <source>
        <strain evidence="7">NE01/NJP1002.9</strain>
        <tissue evidence="7">Muscle</tissue>
    </source>
</reference>
<feature type="region of interest" description="Disordered" evidence="4">
    <location>
        <begin position="182"/>
        <end position="205"/>
    </location>
</feature>
<name>A0A315VLK2_GAMAF</name>
<evidence type="ECO:0000256" key="3">
    <source>
        <dbReference type="ARBA" id="ARBA00023319"/>
    </source>
</evidence>
<dbReference type="InterPro" id="IPR013783">
    <property type="entry name" value="Ig-like_fold"/>
</dbReference>
<dbReference type="Pfam" id="PF07686">
    <property type="entry name" value="V-set"/>
    <property type="match status" value="1"/>
</dbReference>
<dbReference type="GO" id="GO:0001817">
    <property type="term" value="P:regulation of cytokine production"/>
    <property type="evidence" value="ECO:0007669"/>
    <property type="project" value="TreeGrafter"/>
</dbReference>
<dbReference type="EMBL" id="NHOQ01001669">
    <property type="protein sequence ID" value="PWA23244.1"/>
    <property type="molecule type" value="Genomic_DNA"/>
</dbReference>
<dbReference type="SMART" id="SM00409">
    <property type="entry name" value="IG"/>
    <property type="match status" value="1"/>
</dbReference>